<keyword evidence="4 5" id="KW-0560">Oxidoreductase</keyword>
<gene>
    <name evidence="7" type="ORF">G3256_11725</name>
</gene>
<organism evidence="7 8">
    <name type="scientific">Roseobacter ponti</name>
    <dbReference type="NCBI Taxonomy" id="1891787"/>
    <lineage>
        <taxon>Bacteria</taxon>
        <taxon>Pseudomonadati</taxon>
        <taxon>Pseudomonadota</taxon>
        <taxon>Alphaproteobacteria</taxon>
        <taxon>Rhodobacterales</taxon>
        <taxon>Roseobacteraceae</taxon>
        <taxon>Roseobacter</taxon>
    </lineage>
</organism>
<sequence>MAECRLSDLLTVRFGETSDVPEGLESHPFLTSLAARGSCRAFTADRVPDSTLETLAATALCAPSKSDLQQRDILIVSDPEQRAALRDLLSAQAWIADAPHLVIFLANNRRQRQMQQMHEQPFPNDHLDAFFNASVDAGIALAFFMAAAEAAGLGCCPISTIRNHLGPVRDLFGLPDHVFPVAGMGIGYPVDRARMSPRLPLSATVHKDRFTGCSDEAIHRYDARRSAATGAPAWSKTRAKMYAEPQRGDFGRFIRSIGFKTN</sequence>
<dbReference type="PANTHER" id="PTHR43425:SF2">
    <property type="entry name" value="OXYGEN-INSENSITIVE NADPH NITROREDUCTASE"/>
    <property type="match status" value="1"/>
</dbReference>
<comment type="similarity">
    <text evidence="1 5">Belongs to the flavin oxidoreductase frp family.</text>
</comment>
<evidence type="ECO:0000256" key="2">
    <source>
        <dbReference type="ARBA" id="ARBA00022630"/>
    </source>
</evidence>
<feature type="domain" description="Nitroreductase" evidence="6">
    <location>
        <begin position="34"/>
        <end position="188"/>
    </location>
</feature>
<dbReference type="Pfam" id="PF00881">
    <property type="entry name" value="Nitroreductase"/>
    <property type="match status" value="1"/>
</dbReference>
<keyword evidence="5" id="KW-0521">NADP</keyword>
<evidence type="ECO:0000256" key="4">
    <source>
        <dbReference type="ARBA" id="ARBA00023002"/>
    </source>
</evidence>
<dbReference type="EMBL" id="CP048788">
    <property type="protein sequence ID" value="QJF51784.1"/>
    <property type="molecule type" value="Genomic_DNA"/>
</dbReference>
<proteinExistence type="inferred from homology"/>
<keyword evidence="2 5" id="KW-0285">Flavoprotein</keyword>
<evidence type="ECO:0000259" key="6">
    <source>
        <dbReference type="Pfam" id="PF00881"/>
    </source>
</evidence>
<reference evidence="7 8" key="1">
    <citation type="submission" date="2020-02" db="EMBL/GenBank/DDBJ databases">
        <title>Genome sequence of Roseobacter ponti.</title>
        <authorList>
            <person name="Hollensteiner J."/>
            <person name="Schneider D."/>
            <person name="Poehlein A."/>
            <person name="Daniel R."/>
        </authorList>
    </citation>
    <scope>NUCLEOTIDE SEQUENCE [LARGE SCALE GENOMIC DNA]</scope>
    <source>
        <strain evidence="7 8">DSM 106830</strain>
    </source>
</reference>
<keyword evidence="3 5" id="KW-0288">FMN</keyword>
<evidence type="ECO:0000313" key="8">
    <source>
        <dbReference type="Proteomes" id="UP000503308"/>
    </source>
</evidence>
<evidence type="ECO:0000256" key="1">
    <source>
        <dbReference type="ARBA" id="ARBA00008366"/>
    </source>
</evidence>
<dbReference type="RefSeq" id="WP_169641001.1">
    <property type="nucleotide sequence ID" value="NZ_CP048788.1"/>
</dbReference>
<dbReference type="InterPro" id="IPR000415">
    <property type="entry name" value="Nitroreductase-like"/>
</dbReference>
<name>A0A858SSV1_9RHOB</name>
<dbReference type="PIRSF" id="PIRSF005426">
    <property type="entry name" value="Frp"/>
    <property type="match status" value="1"/>
</dbReference>
<protein>
    <submittedName>
        <fullName evidence="7">NADPH-dependent oxidoreductase</fullName>
    </submittedName>
</protein>
<dbReference type="KEGG" id="rpon:G3256_11725"/>
<keyword evidence="8" id="KW-1185">Reference proteome</keyword>
<dbReference type="GO" id="GO:0016491">
    <property type="term" value="F:oxidoreductase activity"/>
    <property type="evidence" value="ECO:0007669"/>
    <property type="project" value="UniProtKB-UniRule"/>
</dbReference>
<evidence type="ECO:0000256" key="3">
    <source>
        <dbReference type="ARBA" id="ARBA00022643"/>
    </source>
</evidence>
<dbReference type="PANTHER" id="PTHR43425">
    <property type="entry name" value="OXYGEN-INSENSITIVE NADPH NITROREDUCTASE"/>
    <property type="match status" value="1"/>
</dbReference>
<dbReference type="AlphaFoldDB" id="A0A858SSV1"/>
<evidence type="ECO:0000313" key="7">
    <source>
        <dbReference type="EMBL" id="QJF51784.1"/>
    </source>
</evidence>
<dbReference type="InterPro" id="IPR016446">
    <property type="entry name" value="Flavin_OxRdtase_Frp"/>
</dbReference>
<dbReference type="Gene3D" id="3.40.109.10">
    <property type="entry name" value="NADH Oxidase"/>
    <property type="match status" value="1"/>
</dbReference>
<dbReference type="Proteomes" id="UP000503308">
    <property type="component" value="Chromosome"/>
</dbReference>
<dbReference type="InterPro" id="IPR029479">
    <property type="entry name" value="Nitroreductase"/>
</dbReference>
<evidence type="ECO:0000256" key="5">
    <source>
        <dbReference type="PIRNR" id="PIRNR005426"/>
    </source>
</evidence>
<dbReference type="SUPFAM" id="SSF55469">
    <property type="entry name" value="FMN-dependent nitroreductase-like"/>
    <property type="match status" value="1"/>
</dbReference>
<accession>A0A858SSV1</accession>